<dbReference type="Proteomes" id="UP000265725">
    <property type="component" value="Chromosome"/>
</dbReference>
<dbReference type="KEGG" id="paek:D3873_10560"/>
<name>A0A385YVG1_9BACL</name>
<dbReference type="SUPFAM" id="SSF50129">
    <property type="entry name" value="GroES-like"/>
    <property type="match status" value="1"/>
</dbReference>
<organism evidence="2 3">
    <name type="scientific">Paenisporosarcina cavernae</name>
    <dbReference type="NCBI Taxonomy" id="2320858"/>
    <lineage>
        <taxon>Bacteria</taxon>
        <taxon>Bacillati</taxon>
        <taxon>Bacillota</taxon>
        <taxon>Bacilli</taxon>
        <taxon>Bacillales</taxon>
        <taxon>Caryophanaceae</taxon>
        <taxon>Paenisporosarcina</taxon>
    </lineage>
</organism>
<dbReference type="Gene3D" id="3.40.50.720">
    <property type="entry name" value="NAD(P)-binding Rossmann-like Domain"/>
    <property type="match status" value="1"/>
</dbReference>
<proteinExistence type="predicted"/>
<evidence type="ECO:0000259" key="1">
    <source>
        <dbReference type="SMART" id="SM00829"/>
    </source>
</evidence>
<dbReference type="InterPro" id="IPR013154">
    <property type="entry name" value="ADH-like_N"/>
</dbReference>
<dbReference type="InterPro" id="IPR011032">
    <property type="entry name" value="GroES-like_sf"/>
</dbReference>
<dbReference type="Gene3D" id="3.90.180.10">
    <property type="entry name" value="Medium-chain alcohol dehydrogenases, catalytic domain"/>
    <property type="match status" value="1"/>
</dbReference>
<dbReference type="Pfam" id="PF08240">
    <property type="entry name" value="ADH_N"/>
    <property type="match status" value="1"/>
</dbReference>
<dbReference type="InterPro" id="IPR020843">
    <property type="entry name" value="ER"/>
</dbReference>
<keyword evidence="3" id="KW-1185">Reference proteome</keyword>
<dbReference type="OrthoDB" id="9792162at2"/>
<evidence type="ECO:0000313" key="2">
    <source>
        <dbReference type="EMBL" id="AYC30270.1"/>
    </source>
</evidence>
<dbReference type="PANTHER" id="PTHR11695">
    <property type="entry name" value="ALCOHOL DEHYDROGENASE RELATED"/>
    <property type="match status" value="1"/>
</dbReference>
<dbReference type="SMART" id="SM00829">
    <property type="entry name" value="PKS_ER"/>
    <property type="match status" value="1"/>
</dbReference>
<dbReference type="EMBL" id="CP032418">
    <property type="protein sequence ID" value="AYC30270.1"/>
    <property type="molecule type" value="Genomic_DNA"/>
</dbReference>
<dbReference type="SUPFAM" id="SSF51735">
    <property type="entry name" value="NAD(P)-binding Rossmann-fold domains"/>
    <property type="match status" value="1"/>
</dbReference>
<reference evidence="3" key="1">
    <citation type="submission" date="2018-09" db="EMBL/GenBank/DDBJ databases">
        <authorList>
            <person name="Zhu H."/>
        </authorList>
    </citation>
    <scope>NUCLEOTIDE SEQUENCE [LARGE SCALE GENOMIC DNA]</scope>
    <source>
        <strain evidence="3">K2R23-3</strain>
    </source>
</reference>
<dbReference type="InterPro" id="IPR036291">
    <property type="entry name" value="NAD(P)-bd_dom_sf"/>
</dbReference>
<sequence length="314" mass="34521">MKAVVIQSYGGKEVLKEQEMEMPNLQDNQVLVEVYATSVNPIDWKVREGYLKEMMPFEFPIILGWDVAGVVKEKGKAVDNVEIGERVFARPATTNRGTYAEYVAVDENLIAKMPDSMTFEEAAAIPLAGLTAYQCLVDFSSIKEGNRVLIHAGAGGVGTFAIQLAKAYGAYVYTTASGKNIEFLTSLGADRVINYKEENFWDVVNDLDIVLDTMGGDIQTKSFEVLKKGGTLVSIVQPPDEHLAKEKEVKAGLVWLEPNGEQLQLLATLFEEKKLQPIIGQEFPLTEKGVQDAHAVSETHHAKGKLVITAKKAE</sequence>
<dbReference type="GO" id="GO:0016491">
    <property type="term" value="F:oxidoreductase activity"/>
    <property type="evidence" value="ECO:0007669"/>
    <property type="project" value="InterPro"/>
</dbReference>
<feature type="domain" description="Enoyl reductase (ER)" evidence="1">
    <location>
        <begin position="10"/>
        <end position="308"/>
    </location>
</feature>
<dbReference type="InterPro" id="IPR050700">
    <property type="entry name" value="YIM1/Zinc_Alcohol_DH_Fams"/>
</dbReference>
<dbReference type="AlphaFoldDB" id="A0A385YVG1"/>
<dbReference type="Pfam" id="PF13602">
    <property type="entry name" value="ADH_zinc_N_2"/>
    <property type="match status" value="1"/>
</dbReference>
<gene>
    <name evidence="2" type="ORF">D3873_10560</name>
</gene>
<dbReference type="RefSeq" id="WP_119883987.1">
    <property type="nucleotide sequence ID" value="NZ_CP032418.1"/>
</dbReference>
<protein>
    <submittedName>
        <fullName evidence="2">NADP-dependent oxidoreductase</fullName>
    </submittedName>
</protein>
<evidence type="ECO:0000313" key="3">
    <source>
        <dbReference type="Proteomes" id="UP000265725"/>
    </source>
</evidence>
<accession>A0A385YVG1</accession>
<dbReference type="CDD" id="cd05289">
    <property type="entry name" value="MDR_like_2"/>
    <property type="match status" value="1"/>
</dbReference>
<dbReference type="PANTHER" id="PTHR11695:SF294">
    <property type="entry name" value="RETICULON-4-INTERACTING PROTEIN 1, MITOCHONDRIAL"/>
    <property type="match status" value="1"/>
</dbReference>